<sequence>MCRKITKVVYGIPLPAISLLHAASTLEETSESATIVRAQRGKSWLPTEILELIAYHLVAGRGAISKSKWKAGLTTASHPCREPCEWCFLLRIDDLIEASTSDEDNRIQNLNKFLSGPEFKFELASKTPIHTTIAEIESAEGLENSASKCEERIGEPVWVVCLKTAAQETSNINIADFTSTQVADIDFSDCPVDMIEGPATFIEPASFKPSSPHEENEECTIRLKQLLEACDKCATSNNLNSINFDNSNLFDLFASHPQAPCTPTFMRPSKKFELIFEHLILHSHESYSPSRQSVPLYLEFTLHFNTTWTFGLCFEILFQI</sequence>
<dbReference type="HOGENOM" id="CLU_868993_0_0_1"/>
<reference evidence="2" key="1">
    <citation type="journal article" date="2011" name="Proc. Natl. Acad. Sci. U.S.A.">
        <title>Obligate biotrophy features unraveled by the genomic analysis of rust fungi.</title>
        <authorList>
            <person name="Duplessis S."/>
            <person name="Cuomo C.A."/>
            <person name="Lin Y.-C."/>
            <person name="Aerts A."/>
            <person name="Tisserant E."/>
            <person name="Veneault-Fourrey C."/>
            <person name="Joly D.L."/>
            <person name="Hacquard S."/>
            <person name="Amselem J."/>
            <person name="Cantarel B.L."/>
            <person name="Chiu R."/>
            <person name="Coutinho P.M."/>
            <person name="Feau N."/>
            <person name="Field M."/>
            <person name="Frey P."/>
            <person name="Gelhaye E."/>
            <person name="Goldberg J."/>
            <person name="Grabherr M.G."/>
            <person name="Kodira C.D."/>
            <person name="Kohler A."/>
            <person name="Kuees U."/>
            <person name="Lindquist E.A."/>
            <person name="Lucas S.M."/>
            <person name="Mago R."/>
            <person name="Mauceli E."/>
            <person name="Morin E."/>
            <person name="Murat C."/>
            <person name="Pangilinan J.L."/>
            <person name="Park R."/>
            <person name="Pearson M."/>
            <person name="Quesneville H."/>
            <person name="Rouhier N."/>
            <person name="Sakthikumar S."/>
            <person name="Salamov A.A."/>
            <person name="Schmutz J."/>
            <person name="Selles B."/>
            <person name="Shapiro H."/>
            <person name="Tanguay P."/>
            <person name="Tuskan G.A."/>
            <person name="Henrissat B."/>
            <person name="Van de Peer Y."/>
            <person name="Rouze P."/>
            <person name="Ellis J.G."/>
            <person name="Dodds P.N."/>
            <person name="Schein J.E."/>
            <person name="Zhong S."/>
            <person name="Hamelin R.C."/>
            <person name="Grigoriev I.V."/>
            <person name="Szabo L.J."/>
            <person name="Martin F."/>
        </authorList>
    </citation>
    <scope>NUCLEOTIDE SEQUENCE [LARGE SCALE GENOMIC DNA]</scope>
    <source>
        <strain evidence="2">98AG31 / pathotype 3-4-7</strain>
    </source>
</reference>
<organism evidence="2">
    <name type="scientific">Melampsora larici-populina (strain 98AG31 / pathotype 3-4-7)</name>
    <name type="common">Poplar leaf rust fungus</name>
    <dbReference type="NCBI Taxonomy" id="747676"/>
    <lineage>
        <taxon>Eukaryota</taxon>
        <taxon>Fungi</taxon>
        <taxon>Dikarya</taxon>
        <taxon>Basidiomycota</taxon>
        <taxon>Pucciniomycotina</taxon>
        <taxon>Pucciniomycetes</taxon>
        <taxon>Pucciniales</taxon>
        <taxon>Melampsoraceae</taxon>
        <taxon>Melampsora</taxon>
    </lineage>
</organism>
<dbReference type="GeneID" id="18930711"/>
<dbReference type="KEGG" id="mlr:MELLADRAFT_66838"/>
<dbReference type="AlphaFoldDB" id="F4S0S3"/>
<evidence type="ECO:0000313" key="1">
    <source>
        <dbReference type="EMBL" id="EGG01813.1"/>
    </source>
</evidence>
<dbReference type="InParanoid" id="F4S0S3"/>
<keyword evidence="2" id="KW-1185">Reference proteome</keyword>
<name>F4S0S3_MELLP</name>
<proteinExistence type="predicted"/>
<dbReference type="Proteomes" id="UP000001072">
    <property type="component" value="Unassembled WGS sequence"/>
</dbReference>
<dbReference type="OrthoDB" id="2501939at2759"/>
<protein>
    <submittedName>
        <fullName evidence="1">Uncharacterized protein</fullName>
    </submittedName>
</protein>
<evidence type="ECO:0000313" key="2">
    <source>
        <dbReference type="Proteomes" id="UP000001072"/>
    </source>
</evidence>
<accession>F4S0S3</accession>
<gene>
    <name evidence="1" type="ORF">MELLADRAFT_66838</name>
</gene>
<dbReference type="EMBL" id="GL883135">
    <property type="protein sequence ID" value="EGG01813.1"/>
    <property type="molecule type" value="Genomic_DNA"/>
</dbReference>
<dbReference type="VEuPathDB" id="FungiDB:MELLADRAFT_66838"/>
<dbReference type="RefSeq" id="XP_007414913.1">
    <property type="nucleotide sequence ID" value="XM_007414851.1"/>
</dbReference>